<dbReference type="EMBL" id="SORL01000008">
    <property type="protein sequence ID" value="TDY62336.1"/>
    <property type="molecule type" value="Genomic_DNA"/>
</dbReference>
<evidence type="ECO:0000313" key="3">
    <source>
        <dbReference type="Proteomes" id="UP000294824"/>
    </source>
</evidence>
<gene>
    <name evidence="2" type="ORF">DFQ06_2170</name>
</gene>
<evidence type="ECO:0000313" key="2">
    <source>
        <dbReference type="EMBL" id="TDY62336.1"/>
    </source>
</evidence>
<accession>A0A4R8MEN3</accession>
<name>A0A4R8MEN3_9FLAO</name>
<feature type="signal peptide" evidence="1">
    <location>
        <begin position="1"/>
        <end position="20"/>
    </location>
</feature>
<feature type="chain" id="PRO_5020964583" description="Macroglobulin domain-containing protein" evidence="1">
    <location>
        <begin position="21"/>
        <end position="821"/>
    </location>
</feature>
<sequence>MKKILICFFTVILTISSLFSQEEKTIPDIEKIYVHTDRNTYVAGESLWYKAYMVYAYNNVLYNHSNILYVELISSDSKIMLRNTTKLIGGLGHGDFKLTDAAGVKPGKYQIRAYTNWTRNFGKDFVFKKDIEVLDVFNEVTETSSEPTAANSETNNIDSTASEKETLKVQFFPEGGSLIQDVPSVVAFKAVDAYGNPIKVQGKVYDSNNELVTFFMSIHDGMGVFQLQPELGKTYYAKITATNHPDIEVPLPAADSKGILLSYSDIKGRSIITIKTNEATRLAHAEKPIMLRYKSRGLLYFEEKLELSSTKLLLELPQAELPEGISQITLFDGDLKPQSERLVYVEKSKNVKVGLTTDKTSYKTQEKVTLNITSTDNSGVAVPASYSLAVTDLNGSKDLNNNESNISSYFLMESDIKGKVHNAGYYFDTNNPARLQHLDVLLLTQGWRDFLWKQERKVVDNPDFKVEKGINISGHVKHLFLPKPIVGNTISLTLFNKSIGSLNEITDSLGMFNFDNLDITGKARIILTTKNKRGKKNGMFVLDSIFKSPMYVGAMPKVPSVKFSPEIKSVKQNIYKKYIEFNVMPENVLNEIEVTGKKQVVGEDINIHSKMANGYVVDDSTPKFASVFELLEYAIPTLEVGNRESIKFTRNPGAALILIDQNRLLDPQQEGSDMIIAMLTDIQPEDVLKIEYDNSSVSTMIYGNQGANGSIKIYTTNNSNSNFGNSNPKEALQTINKQIKGYDEGRVFYSPNLEIIADSKDKNASIRNTLYWNPYVHPDKTGVLELHYYNTQVETEVKLSLEGITANGIPVVVKTMYSIEK</sequence>
<evidence type="ECO:0000256" key="1">
    <source>
        <dbReference type="SAM" id="SignalP"/>
    </source>
</evidence>
<dbReference type="AlphaFoldDB" id="A0A4R8MEN3"/>
<protein>
    <recommendedName>
        <fullName evidence="4">Macroglobulin domain-containing protein</fullName>
    </recommendedName>
</protein>
<dbReference type="Gene3D" id="2.60.40.1930">
    <property type="match status" value="1"/>
</dbReference>
<dbReference type="Proteomes" id="UP000294824">
    <property type="component" value="Unassembled WGS sequence"/>
</dbReference>
<organism evidence="2 3">
    <name type="scientific">Algibacter lectus</name>
    <dbReference type="NCBI Taxonomy" id="221126"/>
    <lineage>
        <taxon>Bacteria</taxon>
        <taxon>Pseudomonadati</taxon>
        <taxon>Bacteroidota</taxon>
        <taxon>Flavobacteriia</taxon>
        <taxon>Flavobacteriales</taxon>
        <taxon>Flavobacteriaceae</taxon>
        <taxon>Algibacter</taxon>
    </lineage>
</organism>
<comment type="caution">
    <text evidence="2">The sequence shown here is derived from an EMBL/GenBank/DDBJ whole genome shotgun (WGS) entry which is preliminary data.</text>
</comment>
<reference evidence="2 3" key="1">
    <citation type="submission" date="2019-03" db="EMBL/GenBank/DDBJ databases">
        <title>Genomic Encyclopedia of Type Strains, Phase III (KMG-III): the genomes of soil and plant-associated and newly described type strains.</title>
        <authorList>
            <person name="Whitman W."/>
        </authorList>
    </citation>
    <scope>NUCLEOTIDE SEQUENCE [LARGE SCALE GENOMIC DNA]</scope>
    <source>
        <strain evidence="2 3">CECT 8301</strain>
    </source>
</reference>
<keyword evidence="1" id="KW-0732">Signal</keyword>
<proteinExistence type="predicted"/>
<evidence type="ECO:0008006" key="4">
    <source>
        <dbReference type="Google" id="ProtNLM"/>
    </source>
</evidence>
<dbReference type="RefSeq" id="WP_133967594.1">
    <property type="nucleotide sequence ID" value="NZ_SORL01000008.1"/>
</dbReference>
<keyword evidence="3" id="KW-1185">Reference proteome</keyword>